<organism evidence="2 3">
    <name type="scientific">Kribbella koreensis</name>
    <dbReference type="NCBI Taxonomy" id="57909"/>
    <lineage>
        <taxon>Bacteria</taxon>
        <taxon>Bacillati</taxon>
        <taxon>Actinomycetota</taxon>
        <taxon>Actinomycetes</taxon>
        <taxon>Propionibacteriales</taxon>
        <taxon>Kribbellaceae</taxon>
        <taxon>Kribbella</taxon>
    </lineage>
</organism>
<comment type="caution">
    <text evidence="2">The sequence shown here is derived from an EMBL/GenBank/DDBJ whole genome shotgun (WGS) entry which is preliminary data.</text>
</comment>
<dbReference type="SMART" id="SM00530">
    <property type="entry name" value="HTH_XRE"/>
    <property type="match status" value="1"/>
</dbReference>
<dbReference type="InterPro" id="IPR041413">
    <property type="entry name" value="MLTR_LBD"/>
</dbReference>
<dbReference type="PANTHER" id="PTHR35010:SF2">
    <property type="entry name" value="BLL4672 PROTEIN"/>
    <property type="match status" value="1"/>
</dbReference>
<dbReference type="Gene3D" id="1.10.260.40">
    <property type="entry name" value="lambda repressor-like DNA-binding domains"/>
    <property type="match status" value="1"/>
</dbReference>
<gene>
    <name evidence="2" type="ORF">GCM10009554_51440</name>
</gene>
<dbReference type="Gene3D" id="3.30.450.180">
    <property type="match status" value="1"/>
</dbReference>
<protein>
    <submittedName>
        <fullName evidence="2">Helix-turn-helix transcriptional regulator</fullName>
    </submittedName>
</protein>
<evidence type="ECO:0000259" key="1">
    <source>
        <dbReference type="PROSITE" id="PS50943"/>
    </source>
</evidence>
<dbReference type="InterPro" id="IPR010982">
    <property type="entry name" value="Lambda_DNA-bd_dom_sf"/>
</dbReference>
<dbReference type="Pfam" id="PF17765">
    <property type="entry name" value="MLTR_LBD"/>
    <property type="match status" value="1"/>
</dbReference>
<dbReference type="RefSeq" id="WP_343975167.1">
    <property type="nucleotide sequence ID" value="NZ_BAAAHK010000013.1"/>
</dbReference>
<sequence length="280" mass="30608">MAELGKTLHAWRDRVTPAEAGLPAGGRRRAPGLRREELALLAGLSVDYILRLEQGRSSAPSAQVLTALARALRLTDSERDHLFVLAGQTPPRPGAISTYIPPGVQRLIGQLEGAPICVCAASWTMISWNPLWSALIGDPSVFRGRERNIIWRHFMRPGIAGFDRVAQTPEQAAAFTRAMVTDLRAATARYPNDADLRDLIKELRTGSPRFAALWDDHVVGFHESNVKTINHPELGEMLLDCDVLTAPGSDLRLVIYTAAPDTEAAEKLRLLSVLGLQALS</sequence>
<proteinExistence type="predicted"/>
<reference evidence="3" key="1">
    <citation type="journal article" date="2019" name="Int. J. Syst. Evol. Microbiol.">
        <title>The Global Catalogue of Microorganisms (GCM) 10K type strain sequencing project: providing services to taxonomists for standard genome sequencing and annotation.</title>
        <authorList>
            <consortium name="The Broad Institute Genomics Platform"/>
            <consortium name="The Broad Institute Genome Sequencing Center for Infectious Disease"/>
            <person name="Wu L."/>
            <person name="Ma J."/>
        </authorList>
    </citation>
    <scope>NUCLEOTIDE SEQUENCE [LARGE SCALE GENOMIC DNA]</scope>
    <source>
        <strain evidence="3">JCM 10977</strain>
    </source>
</reference>
<dbReference type="PANTHER" id="PTHR35010">
    <property type="entry name" value="BLL4672 PROTEIN-RELATED"/>
    <property type="match status" value="1"/>
</dbReference>
<keyword evidence="3" id="KW-1185">Reference proteome</keyword>
<dbReference type="SUPFAM" id="SSF47413">
    <property type="entry name" value="lambda repressor-like DNA-binding domains"/>
    <property type="match status" value="1"/>
</dbReference>
<accession>A0ABP4BJP4</accession>
<dbReference type="CDD" id="cd00093">
    <property type="entry name" value="HTH_XRE"/>
    <property type="match status" value="1"/>
</dbReference>
<dbReference type="Pfam" id="PF13560">
    <property type="entry name" value="HTH_31"/>
    <property type="match status" value="1"/>
</dbReference>
<dbReference type="PROSITE" id="PS50943">
    <property type="entry name" value="HTH_CROC1"/>
    <property type="match status" value="1"/>
</dbReference>
<name>A0ABP4BJP4_9ACTN</name>
<dbReference type="EMBL" id="BAAAHK010000013">
    <property type="protein sequence ID" value="GAA0950848.1"/>
    <property type="molecule type" value="Genomic_DNA"/>
</dbReference>
<feature type="domain" description="HTH cro/C1-type" evidence="1">
    <location>
        <begin position="28"/>
        <end position="79"/>
    </location>
</feature>
<dbReference type="Proteomes" id="UP001500542">
    <property type="component" value="Unassembled WGS sequence"/>
</dbReference>
<dbReference type="InterPro" id="IPR001387">
    <property type="entry name" value="Cro/C1-type_HTH"/>
</dbReference>
<evidence type="ECO:0000313" key="3">
    <source>
        <dbReference type="Proteomes" id="UP001500542"/>
    </source>
</evidence>
<evidence type="ECO:0000313" key="2">
    <source>
        <dbReference type="EMBL" id="GAA0950848.1"/>
    </source>
</evidence>